<dbReference type="InterPro" id="IPR017946">
    <property type="entry name" value="PLC-like_Pdiesterase_TIM-brl"/>
</dbReference>
<dbReference type="Gene3D" id="3.20.20.190">
    <property type="entry name" value="Phosphatidylinositol (PI) phosphodiesterase"/>
    <property type="match status" value="1"/>
</dbReference>
<keyword evidence="3" id="KW-1185">Reference proteome</keyword>
<evidence type="ECO:0000256" key="1">
    <source>
        <dbReference type="SAM" id="MobiDB-lite"/>
    </source>
</evidence>
<dbReference type="GO" id="GO:0006629">
    <property type="term" value="P:lipid metabolic process"/>
    <property type="evidence" value="ECO:0007669"/>
    <property type="project" value="InterPro"/>
</dbReference>
<feature type="region of interest" description="Disordered" evidence="1">
    <location>
        <begin position="353"/>
        <end position="376"/>
    </location>
</feature>
<dbReference type="RefSeq" id="WP_171579228.1">
    <property type="nucleotide sequence ID" value="NZ_JAAVLX010000003.1"/>
</dbReference>
<proteinExistence type="predicted"/>
<gene>
    <name evidence="2" type="ORF">HCN58_10290</name>
</gene>
<dbReference type="Proteomes" id="UP000544122">
    <property type="component" value="Unassembled WGS sequence"/>
</dbReference>
<dbReference type="AlphaFoldDB" id="A0A7Y4GQ87"/>
<organism evidence="2 3">
    <name type="scientific">Bradyrhizobium australiense</name>
    <dbReference type="NCBI Taxonomy" id="2721161"/>
    <lineage>
        <taxon>Bacteria</taxon>
        <taxon>Pseudomonadati</taxon>
        <taxon>Pseudomonadota</taxon>
        <taxon>Alphaproteobacteria</taxon>
        <taxon>Hyphomicrobiales</taxon>
        <taxon>Nitrobacteraceae</taxon>
        <taxon>Bradyrhizobium</taxon>
    </lineage>
</organism>
<evidence type="ECO:0000313" key="3">
    <source>
        <dbReference type="Proteomes" id="UP000544122"/>
    </source>
</evidence>
<dbReference type="SUPFAM" id="SSF51695">
    <property type="entry name" value="PLC-like phosphodiesterases"/>
    <property type="match status" value="1"/>
</dbReference>
<dbReference type="EMBL" id="JAAVLX010000003">
    <property type="protein sequence ID" value="NOJ39985.1"/>
    <property type="molecule type" value="Genomic_DNA"/>
</dbReference>
<evidence type="ECO:0000313" key="2">
    <source>
        <dbReference type="EMBL" id="NOJ39985.1"/>
    </source>
</evidence>
<name>A0A7Y4GQ87_9BRAD</name>
<feature type="compositionally biased region" description="Pro residues" evidence="1">
    <location>
        <begin position="356"/>
        <end position="374"/>
    </location>
</feature>
<reference evidence="2 3" key="1">
    <citation type="submission" date="2020-03" db="EMBL/GenBank/DDBJ databases">
        <title>Bradyrhizobium diversity isolated from nodules of Indigofera sp.</title>
        <authorList>
            <person name="Klepa M."/>
            <person name="Helene L."/>
            <person name="Hungria M."/>
        </authorList>
    </citation>
    <scope>NUCLEOTIDE SEQUENCE [LARGE SCALE GENOMIC DNA]</scope>
    <source>
        <strain evidence="2 3">WSM 1791</strain>
    </source>
</reference>
<protein>
    <submittedName>
        <fullName evidence="2">Uncharacterized protein</fullName>
    </submittedName>
</protein>
<accession>A0A7Y4GQ87</accession>
<sequence>MRMLGGLLEQLPQSSDAFWCAFSMRSIKMRRIHLVLLLTCFCYPAMTAAPSAFAGEFWIGTAPFCSASPQDCTQRGFDFVRSDKKGDGKRCVTGKKVLCACTAPVLRQFYIIAHRTNALDKVRAALRQGANGIEIDVRYRRREQGFCANHDSFDPSCNRLVPFLRELNAIASNSKQLALIVLDFKNHDGNQNAFRELLDIVRRELTSNLGLKMILSTGSLALARRVMPNAGALRRGEAFSIDEEDDPDAVANFLAGTVSGEGSKAYGNGTFEPGIEVHIQNSIQRAVSLRRQGQFQFVYVWTLARTASMRDYLRIGVDGILVNDPRKLRDVITLAEHDPSSCFNVRLETRADSVPAPAPATTPTPIPTPEPPSSCGPGRPCGQGRACCEVGDRMVCQPPGTSCR</sequence>
<comment type="caution">
    <text evidence="2">The sequence shown here is derived from an EMBL/GenBank/DDBJ whole genome shotgun (WGS) entry which is preliminary data.</text>
</comment>
<dbReference type="GO" id="GO:0008081">
    <property type="term" value="F:phosphoric diester hydrolase activity"/>
    <property type="evidence" value="ECO:0007669"/>
    <property type="project" value="InterPro"/>
</dbReference>